<sequence>MANKTLESLKVSKEEYTAIVKEIEKRSEPATKREYSPEYIRTVKSALSRRANRRKRQTEVLPVAVLHR</sequence>
<gene>
    <name evidence="1" type="ORF">BG04_6011</name>
</gene>
<dbReference type="KEGG" id="bmeg:BG04_6011"/>
<dbReference type="EMBL" id="CP009915">
    <property type="protein sequence ID" value="AJI20061.1"/>
    <property type="molecule type" value="Genomic_DNA"/>
</dbReference>
<dbReference type="GeneID" id="93646119"/>
<dbReference type="AlphaFoldDB" id="A0A0B6A921"/>
<dbReference type="Proteomes" id="UP000031829">
    <property type="component" value="Plasmid pBMV_3"/>
</dbReference>
<geneLocation type="plasmid" evidence="1 2">
    <name>pBMV_3</name>
</geneLocation>
<accession>A0A0B6A921</accession>
<evidence type="ECO:0000313" key="2">
    <source>
        <dbReference type="Proteomes" id="UP000031829"/>
    </source>
</evidence>
<dbReference type="RefSeq" id="WP_034656319.1">
    <property type="nucleotide sequence ID" value="NZ_BCVB01000032.1"/>
</dbReference>
<reference evidence="1 2" key="1">
    <citation type="journal article" date="2015" name="Genome Announc.">
        <title>Complete genome sequences for 35 biothreat assay-relevant bacillus species.</title>
        <authorList>
            <person name="Johnson S.L."/>
            <person name="Daligault H.E."/>
            <person name="Davenport K.W."/>
            <person name="Jaissle J."/>
            <person name="Frey K.G."/>
            <person name="Ladner J.T."/>
            <person name="Broomall S.M."/>
            <person name="Bishop-Lilly K.A."/>
            <person name="Bruce D.C."/>
            <person name="Gibbons H.S."/>
            <person name="Coyne S.R."/>
            <person name="Lo C.C."/>
            <person name="Meincke L."/>
            <person name="Munk A.C."/>
            <person name="Koroleva G.I."/>
            <person name="Rosenzweig C.N."/>
            <person name="Palacios G.F."/>
            <person name="Redden C.L."/>
            <person name="Minogue T.D."/>
            <person name="Chain P.S."/>
        </authorList>
    </citation>
    <scope>NUCLEOTIDE SEQUENCE [LARGE SCALE GENOMIC DNA]</scope>
    <source>
        <strain evidence="2">ATCC 14581 / DSM 32 / JCM 2506 / NBRC 15308 / NCIMB 9376 / NCTC 10342 / NRRL B-14308 / VKM B-512</strain>
        <plasmid evidence="1 2">pBMV_3</plasmid>
    </source>
</reference>
<name>A0A0B6A921_PRIM2</name>
<dbReference type="HOGENOM" id="CLU_2785253_0_0_9"/>
<protein>
    <submittedName>
        <fullName evidence="1">Uncharacterized protein</fullName>
    </submittedName>
</protein>
<organism evidence="1 2">
    <name type="scientific">Priestia megaterium (strain ATCC 14581 / DSM 32 / CCUG 1817 / JCM 2506 / NBRC 15308 / NCIMB 9376 / NCTC 10342 / NRRL B-14308 / VKM B-512 / Ford 19)</name>
    <name type="common">Bacillus megaterium</name>
    <dbReference type="NCBI Taxonomy" id="1348623"/>
    <lineage>
        <taxon>Bacteria</taxon>
        <taxon>Bacillati</taxon>
        <taxon>Bacillota</taxon>
        <taxon>Bacilli</taxon>
        <taxon>Bacillales</taxon>
        <taxon>Bacillaceae</taxon>
        <taxon>Priestia</taxon>
    </lineage>
</organism>
<evidence type="ECO:0000313" key="1">
    <source>
        <dbReference type="EMBL" id="AJI20061.1"/>
    </source>
</evidence>
<keyword evidence="1" id="KW-0614">Plasmid</keyword>
<proteinExistence type="predicted"/>